<proteinExistence type="predicted"/>
<dbReference type="Pfam" id="PF13579">
    <property type="entry name" value="Glyco_trans_4_4"/>
    <property type="match status" value="1"/>
</dbReference>
<comment type="caution">
    <text evidence="3">The sequence shown here is derived from an EMBL/GenBank/DDBJ whole genome shotgun (WGS) entry which is preliminary data.</text>
</comment>
<evidence type="ECO:0000259" key="2">
    <source>
        <dbReference type="Pfam" id="PF13579"/>
    </source>
</evidence>
<dbReference type="InterPro" id="IPR028098">
    <property type="entry name" value="Glyco_trans_4-like_N"/>
</dbReference>
<dbReference type="OrthoDB" id="9790710at2"/>
<evidence type="ECO:0000259" key="1">
    <source>
        <dbReference type="Pfam" id="PF00534"/>
    </source>
</evidence>
<feature type="domain" description="Glycosyl transferase family 1" evidence="1">
    <location>
        <begin position="195"/>
        <end position="362"/>
    </location>
</feature>
<name>A0A507Z9X5_9FLAO</name>
<feature type="domain" description="Glycosyltransferase subfamily 4-like N-terminal" evidence="2">
    <location>
        <begin position="31"/>
        <end position="171"/>
    </location>
</feature>
<keyword evidence="4" id="KW-1185">Reference proteome</keyword>
<protein>
    <submittedName>
        <fullName evidence="3">Glycosyltransferase family 4 protein</fullName>
    </submittedName>
</protein>
<accession>A0A507Z9X5</accession>
<gene>
    <name evidence="3" type="ORF">FKR84_13025</name>
</gene>
<evidence type="ECO:0000313" key="4">
    <source>
        <dbReference type="Proteomes" id="UP000317169"/>
    </source>
</evidence>
<dbReference type="EMBL" id="VIAR01000019">
    <property type="protein sequence ID" value="TQD33491.1"/>
    <property type="molecule type" value="Genomic_DNA"/>
</dbReference>
<dbReference type="Proteomes" id="UP000317169">
    <property type="component" value="Unassembled WGS sequence"/>
</dbReference>
<dbReference type="InterPro" id="IPR001296">
    <property type="entry name" value="Glyco_trans_1"/>
</dbReference>
<dbReference type="AlphaFoldDB" id="A0A507Z9X5"/>
<dbReference type="RefSeq" id="WP_141422757.1">
    <property type="nucleotide sequence ID" value="NZ_VIAR01000019.1"/>
</dbReference>
<dbReference type="PANTHER" id="PTHR12526">
    <property type="entry name" value="GLYCOSYLTRANSFERASE"/>
    <property type="match status" value="1"/>
</dbReference>
<dbReference type="Gene3D" id="3.40.50.2000">
    <property type="entry name" value="Glycogen Phosphorylase B"/>
    <property type="match status" value="2"/>
</dbReference>
<sequence length="390" mass="43883">MPKPKLIRITTVPLSLQVLLKGQLAFMAEHFQVLAVSAGPQKALEMISEREGVATHLISMTRAITPIADLKALWELYRLLKKEKPVIVHTHTPKAGIIGMLAAKLAGIPHRLHTVAGLPLMEASGKKRWLLNKVEKLTYSCATKVYPNSKGLYDFILQEKFTTAGKLRIIAQGSSNGINTQHFNPQVYNKTQNLNLRKKLNIQEEDFVFVFVGRLVGDKGINELVDAFKSLYHLERSRETRLLLVGPYETELDPLKKVTLQEINTNPNIISVGYQEDVRPYFAISNALVFPSYREGFPNVVLQAGAMGLPSIVTNINGCNEIVKQDENGLIIPPKNVQALQNAMQKIASDKILYQNLQKNARPLICNRFEQHLVWEALLEEYESLLETRD</sequence>
<keyword evidence="3" id="KW-0808">Transferase</keyword>
<organism evidence="3 4">
    <name type="scientific">Haloflavibacter putidus</name>
    <dbReference type="NCBI Taxonomy" id="2576776"/>
    <lineage>
        <taxon>Bacteria</taxon>
        <taxon>Pseudomonadati</taxon>
        <taxon>Bacteroidota</taxon>
        <taxon>Flavobacteriia</taxon>
        <taxon>Flavobacteriales</taxon>
        <taxon>Flavobacteriaceae</taxon>
        <taxon>Haloflavibacter</taxon>
    </lineage>
</organism>
<dbReference type="Pfam" id="PF00534">
    <property type="entry name" value="Glycos_transf_1"/>
    <property type="match status" value="1"/>
</dbReference>
<dbReference type="PANTHER" id="PTHR12526:SF637">
    <property type="entry name" value="GLYCOSYLTRANSFERASE EPSF-RELATED"/>
    <property type="match status" value="1"/>
</dbReference>
<reference evidence="3 4" key="1">
    <citation type="submission" date="2019-06" db="EMBL/GenBank/DDBJ databases">
        <title>Flavibacter putida gen. nov., sp. nov., a novel marine bacterium of the family Flavobacteriaceae isolated from coastal seawater.</title>
        <authorList>
            <person name="Feng X."/>
        </authorList>
    </citation>
    <scope>NUCLEOTIDE SEQUENCE [LARGE SCALE GENOMIC DNA]</scope>
    <source>
        <strain evidence="3 4">PLHSN227</strain>
    </source>
</reference>
<dbReference type="GO" id="GO:0016757">
    <property type="term" value="F:glycosyltransferase activity"/>
    <property type="evidence" value="ECO:0007669"/>
    <property type="project" value="InterPro"/>
</dbReference>
<dbReference type="CDD" id="cd03808">
    <property type="entry name" value="GT4_CapM-like"/>
    <property type="match status" value="1"/>
</dbReference>
<dbReference type="SUPFAM" id="SSF53756">
    <property type="entry name" value="UDP-Glycosyltransferase/glycogen phosphorylase"/>
    <property type="match status" value="1"/>
</dbReference>
<evidence type="ECO:0000313" key="3">
    <source>
        <dbReference type="EMBL" id="TQD33491.1"/>
    </source>
</evidence>